<feature type="region of interest" description="Disordered" evidence="1">
    <location>
        <begin position="1"/>
        <end position="34"/>
    </location>
</feature>
<dbReference type="EMBL" id="JELW01000002">
    <property type="protein sequence ID" value="EXV03927.1"/>
    <property type="molecule type" value="Genomic_DNA"/>
</dbReference>
<sequence length="173" mass="18540">MFGGREILAGGQGQMQRRSISRLDQKGSATQPSNKWSRCAVLLEGAALFQKERLAENQPVEASLQSDMHDPTTLLGARQPTAHQRPTNITHTTLKPQHQDAPQICDCPQGIASGRCVRPAGNVLPQDVTSARPGHDSARAALHNMATGSFLASPTLSNPLQPLDSGQQTAKFT</sequence>
<evidence type="ECO:0000313" key="2">
    <source>
        <dbReference type="EMBL" id="EXV03927.1"/>
    </source>
</evidence>
<feature type="region of interest" description="Disordered" evidence="1">
    <location>
        <begin position="59"/>
        <end position="88"/>
    </location>
</feature>
<organism evidence="2 3">
    <name type="scientific">Metarhizium robertsii</name>
    <dbReference type="NCBI Taxonomy" id="568076"/>
    <lineage>
        <taxon>Eukaryota</taxon>
        <taxon>Fungi</taxon>
        <taxon>Dikarya</taxon>
        <taxon>Ascomycota</taxon>
        <taxon>Pezizomycotina</taxon>
        <taxon>Sordariomycetes</taxon>
        <taxon>Hypocreomycetidae</taxon>
        <taxon>Hypocreales</taxon>
        <taxon>Clavicipitaceae</taxon>
        <taxon>Metarhizium</taxon>
    </lineage>
</organism>
<reference evidence="2 3" key="1">
    <citation type="submission" date="2014-02" db="EMBL/GenBank/DDBJ databases">
        <title>The genome sequence of the entomopathogenic fungus Metarhizium robertsii ARSEF 2575.</title>
        <authorList>
            <person name="Giuliano Garisto Donzelli B."/>
            <person name="Roe B.A."/>
            <person name="Macmil S.L."/>
            <person name="Krasnoff S.B."/>
            <person name="Gibson D.M."/>
        </authorList>
    </citation>
    <scope>NUCLEOTIDE SEQUENCE [LARGE SCALE GENOMIC DNA]</scope>
    <source>
        <strain evidence="2 3">ARSEF 2575</strain>
    </source>
</reference>
<gene>
    <name evidence="2" type="ORF">X797_001597</name>
</gene>
<dbReference type="AlphaFoldDB" id="A0A0A1V0X3"/>
<dbReference type="HOGENOM" id="CLU_1547975_0_0_1"/>
<dbReference type="Proteomes" id="UP000030151">
    <property type="component" value="Unassembled WGS sequence"/>
</dbReference>
<name>A0A0A1V0X3_9HYPO</name>
<evidence type="ECO:0000313" key="3">
    <source>
        <dbReference type="Proteomes" id="UP000030151"/>
    </source>
</evidence>
<protein>
    <submittedName>
        <fullName evidence="2">Uncharacterized protein</fullName>
    </submittedName>
</protein>
<evidence type="ECO:0000256" key="1">
    <source>
        <dbReference type="SAM" id="MobiDB-lite"/>
    </source>
</evidence>
<accession>A0A0A1V0X3</accession>
<comment type="caution">
    <text evidence="2">The sequence shown here is derived from an EMBL/GenBank/DDBJ whole genome shotgun (WGS) entry which is preliminary data.</text>
</comment>
<proteinExistence type="predicted"/>